<evidence type="ECO:0000256" key="4">
    <source>
        <dbReference type="ARBA" id="ARBA00022989"/>
    </source>
</evidence>
<dbReference type="Pfam" id="PF00893">
    <property type="entry name" value="Multi_Drug_Res"/>
    <property type="match status" value="1"/>
</dbReference>
<dbReference type="RefSeq" id="WP_259868139.1">
    <property type="nucleotide sequence ID" value="NZ_JAMQJZ010000018.1"/>
</dbReference>
<dbReference type="EMBL" id="JAMQJZ010000018">
    <property type="protein sequence ID" value="MDC3422280.1"/>
    <property type="molecule type" value="Genomic_DNA"/>
</dbReference>
<dbReference type="AlphaFoldDB" id="A0A9X3WNS6"/>
<name>A0A9X3WNS6_9BACI</name>
<dbReference type="InterPro" id="IPR000390">
    <property type="entry name" value="Small_drug/metabolite_transptr"/>
</dbReference>
<sequence length="115" mass="12666">MNKHWMKVFVGAFFEVLWVIGLKHSDGFLDWIGTIIAITISFYFLILAGKSLPVGTMYIVFVGLGTAGTVLSEIVIFNESFDLVKIALILLLLFGVIGLKILTKEDDQVEKGAVS</sequence>
<evidence type="ECO:0000256" key="7">
    <source>
        <dbReference type="SAM" id="Phobius"/>
    </source>
</evidence>
<keyword evidence="2" id="KW-1003">Cell membrane</keyword>
<dbReference type="PANTHER" id="PTHR30561:SF7">
    <property type="entry name" value="GUANIDINIUM EFFLUX SYSTEM SUBUNIT GDNC-RELATED"/>
    <property type="match status" value="1"/>
</dbReference>
<dbReference type="GO" id="GO:0005886">
    <property type="term" value="C:plasma membrane"/>
    <property type="evidence" value="ECO:0007669"/>
    <property type="project" value="UniProtKB-SubCell"/>
</dbReference>
<comment type="similarity">
    <text evidence="6">Belongs to the drug/metabolite transporter (DMT) superfamily. Small multidrug resistance (SMR) (TC 2.A.7.1) family.</text>
</comment>
<dbReference type="GO" id="GO:0022857">
    <property type="term" value="F:transmembrane transporter activity"/>
    <property type="evidence" value="ECO:0007669"/>
    <property type="project" value="InterPro"/>
</dbReference>
<accession>A0A9X3WNS6</accession>
<proteinExistence type="inferred from homology"/>
<feature type="transmembrane region" description="Helical" evidence="7">
    <location>
        <begin position="5"/>
        <end position="22"/>
    </location>
</feature>
<keyword evidence="5 7" id="KW-0472">Membrane</keyword>
<comment type="caution">
    <text evidence="8">The sequence shown here is derived from an EMBL/GenBank/DDBJ whole genome shotgun (WGS) entry which is preliminary data.</text>
</comment>
<dbReference type="InterPro" id="IPR037185">
    <property type="entry name" value="EmrE-like"/>
</dbReference>
<organism evidence="8 9">
    <name type="scientific">Aquibacillus koreensis</name>
    <dbReference type="NCBI Taxonomy" id="279446"/>
    <lineage>
        <taxon>Bacteria</taxon>
        <taxon>Bacillati</taxon>
        <taxon>Bacillota</taxon>
        <taxon>Bacilli</taxon>
        <taxon>Bacillales</taxon>
        <taxon>Bacillaceae</taxon>
        <taxon>Aquibacillus</taxon>
    </lineage>
</organism>
<evidence type="ECO:0000256" key="6">
    <source>
        <dbReference type="RuleBase" id="RU003942"/>
    </source>
</evidence>
<keyword evidence="3 6" id="KW-0812">Transmembrane</keyword>
<keyword evidence="9" id="KW-1185">Reference proteome</keyword>
<evidence type="ECO:0000256" key="5">
    <source>
        <dbReference type="ARBA" id="ARBA00023136"/>
    </source>
</evidence>
<dbReference type="SUPFAM" id="SSF103481">
    <property type="entry name" value="Multidrug resistance efflux transporter EmrE"/>
    <property type="match status" value="1"/>
</dbReference>
<dbReference type="InterPro" id="IPR045324">
    <property type="entry name" value="Small_multidrug_res"/>
</dbReference>
<evidence type="ECO:0000313" key="9">
    <source>
        <dbReference type="Proteomes" id="UP001145072"/>
    </source>
</evidence>
<reference evidence="8" key="1">
    <citation type="submission" date="2022-06" db="EMBL/GenBank/DDBJ databases">
        <title>Aquibacillus sp. a new bacterium isolated from soil saline samples.</title>
        <authorList>
            <person name="Galisteo C."/>
            <person name="De La Haba R."/>
            <person name="Sanchez-Porro C."/>
            <person name="Ventosa A."/>
        </authorList>
    </citation>
    <scope>NUCLEOTIDE SEQUENCE</scope>
    <source>
        <strain evidence="8">JCM 12387</strain>
    </source>
</reference>
<feature type="transmembrane region" description="Helical" evidence="7">
    <location>
        <begin position="28"/>
        <end position="46"/>
    </location>
</feature>
<evidence type="ECO:0000256" key="2">
    <source>
        <dbReference type="ARBA" id="ARBA00022475"/>
    </source>
</evidence>
<comment type="subcellular location">
    <subcellularLocation>
        <location evidence="1 6">Cell membrane</location>
        <topology evidence="1 6">Multi-pass membrane protein</topology>
    </subcellularLocation>
</comment>
<dbReference type="PANTHER" id="PTHR30561">
    <property type="entry name" value="SMR FAMILY PROTON-DEPENDENT DRUG EFFLUX TRANSPORTER SUGE"/>
    <property type="match status" value="1"/>
</dbReference>
<feature type="transmembrane region" description="Helical" evidence="7">
    <location>
        <begin position="58"/>
        <end position="77"/>
    </location>
</feature>
<evidence type="ECO:0000256" key="3">
    <source>
        <dbReference type="ARBA" id="ARBA00022692"/>
    </source>
</evidence>
<dbReference type="Gene3D" id="1.10.3730.20">
    <property type="match status" value="1"/>
</dbReference>
<gene>
    <name evidence="8" type="ORF">NC661_18170</name>
</gene>
<evidence type="ECO:0000313" key="8">
    <source>
        <dbReference type="EMBL" id="MDC3422280.1"/>
    </source>
</evidence>
<feature type="transmembrane region" description="Helical" evidence="7">
    <location>
        <begin position="83"/>
        <end position="102"/>
    </location>
</feature>
<dbReference type="Proteomes" id="UP001145072">
    <property type="component" value="Unassembled WGS sequence"/>
</dbReference>
<keyword evidence="4 7" id="KW-1133">Transmembrane helix</keyword>
<protein>
    <submittedName>
        <fullName evidence="8">Multidrug efflux SMR transporter</fullName>
    </submittedName>
</protein>
<evidence type="ECO:0000256" key="1">
    <source>
        <dbReference type="ARBA" id="ARBA00004651"/>
    </source>
</evidence>